<reference evidence="9" key="1">
    <citation type="submission" date="2025-08" db="UniProtKB">
        <authorList>
            <consortium name="RefSeq"/>
        </authorList>
    </citation>
    <scope>IDENTIFICATION</scope>
    <source>
        <tissue evidence="9">Adult</tissue>
    </source>
</reference>
<keyword evidence="5" id="KW-0539">Nucleus</keyword>
<evidence type="ECO:0000256" key="1">
    <source>
        <dbReference type="ARBA" id="ARBA00004123"/>
    </source>
</evidence>
<evidence type="ECO:0000256" key="4">
    <source>
        <dbReference type="ARBA" id="ARBA00023163"/>
    </source>
</evidence>
<feature type="compositionally biased region" description="Polar residues" evidence="6">
    <location>
        <begin position="167"/>
        <end position="178"/>
    </location>
</feature>
<proteinExistence type="predicted"/>
<keyword evidence="2" id="KW-0678">Repressor</keyword>
<dbReference type="PANTHER" id="PTHR35346">
    <property type="entry name" value="BEN DOMAIN-CONTAINING PROTEIN 6"/>
    <property type="match status" value="1"/>
</dbReference>
<keyword evidence="3" id="KW-0805">Transcription regulation</keyword>
<dbReference type="GeneID" id="125777829"/>
<accession>A0ABM3JKC1</accession>
<dbReference type="PROSITE" id="PS51457">
    <property type="entry name" value="BEN"/>
    <property type="match status" value="1"/>
</dbReference>
<dbReference type="PANTHER" id="PTHR35346:SF1">
    <property type="entry name" value="BEN DOMAIN-CONTAINING PROTEIN 6"/>
    <property type="match status" value="1"/>
</dbReference>
<evidence type="ECO:0000256" key="2">
    <source>
        <dbReference type="ARBA" id="ARBA00022491"/>
    </source>
</evidence>
<evidence type="ECO:0000313" key="9">
    <source>
        <dbReference type="RefSeq" id="XP_049309681.1"/>
    </source>
</evidence>
<comment type="subcellular location">
    <subcellularLocation>
        <location evidence="1">Nucleus</location>
    </subcellularLocation>
</comment>
<protein>
    <submittedName>
        <fullName evidence="9">Early boundary activity protein 2-like isoform X2</fullName>
    </submittedName>
</protein>
<keyword evidence="8" id="KW-1185">Reference proteome</keyword>
<dbReference type="SMART" id="SM01025">
    <property type="entry name" value="BEN"/>
    <property type="match status" value="1"/>
</dbReference>
<evidence type="ECO:0000313" key="8">
    <source>
        <dbReference type="Proteomes" id="UP001652620"/>
    </source>
</evidence>
<dbReference type="Pfam" id="PF10523">
    <property type="entry name" value="BEN"/>
    <property type="match status" value="1"/>
</dbReference>
<dbReference type="InterPro" id="IPR037496">
    <property type="entry name" value="BEND6-like"/>
</dbReference>
<feature type="domain" description="BEN" evidence="7">
    <location>
        <begin position="190"/>
        <end position="287"/>
    </location>
</feature>
<feature type="compositionally biased region" description="Polar residues" evidence="6">
    <location>
        <begin position="80"/>
        <end position="96"/>
    </location>
</feature>
<organism evidence="8 9">
    <name type="scientific">Bactrocera dorsalis</name>
    <name type="common">Oriental fruit fly</name>
    <name type="synonym">Dacus dorsalis</name>
    <dbReference type="NCBI Taxonomy" id="27457"/>
    <lineage>
        <taxon>Eukaryota</taxon>
        <taxon>Metazoa</taxon>
        <taxon>Ecdysozoa</taxon>
        <taxon>Arthropoda</taxon>
        <taxon>Hexapoda</taxon>
        <taxon>Insecta</taxon>
        <taxon>Pterygota</taxon>
        <taxon>Neoptera</taxon>
        <taxon>Endopterygota</taxon>
        <taxon>Diptera</taxon>
        <taxon>Brachycera</taxon>
        <taxon>Muscomorpha</taxon>
        <taxon>Tephritoidea</taxon>
        <taxon>Tephritidae</taxon>
        <taxon>Bactrocera</taxon>
        <taxon>Bactrocera</taxon>
    </lineage>
</organism>
<dbReference type="RefSeq" id="XP_049309681.1">
    <property type="nucleotide sequence ID" value="XM_049453724.1"/>
</dbReference>
<dbReference type="InterPro" id="IPR018379">
    <property type="entry name" value="BEN_domain"/>
</dbReference>
<evidence type="ECO:0000259" key="7">
    <source>
        <dbReference type="PROSITE" id="PS51457"/>
    </source>
</evidence>
<name>A0ABM3JKC1_BACDO</name>
<evidence type="ECO:0000256" key="6">
    <source>
        <dbReference type="SAM" id="MobiDB-lite"/>
    </source>
</evidence>
<sequence length="296" mass="32611">MDHLLPILTEEEYKAEIELCDEAIDPDEVDNVIKRWLRLYLPRLKPGELTQEALDIIKCRDAHTEKMTQLSRRYRRLMENQKSSTNQLNVSASDAYTTHAGPSTSSSSVTAPPAHSPGTPTFTPSSPAASSLPIQIPNLPTSSSSSVTEPPAHSTGTPIFNPPRPAASSTPMQTQSLPPTDDCKYTVIGPNGTTVYTRVFQDISFKEPTTATRRLLSLVFTEEVLAKNTLSGKPSPAFKGRERPLKGQLDPDKISDVIHCITSRTDFIEKNVRTVITAKCADSAKKIKKLQQKQQK</sequence>
<feature type="region of interest" description="Disordered" evidence="6">
    <location>
        <begin position="80"/>
        <end position="182"/>
    </location>
</feature>
<dbReference type="Proteomes" id="UP001652620">
    <property type="component" value="Chromosome 3"/>
</dbReference>
<gene>
    <name evidence="9" type="primary">LOC125777829</name>
</gene>
<dbReference type="Gene3D" id="1.10.10.2590">
    <property type="entry name" value="BEN domain"/>
    <property type="match status" value="1"/>
</dbReference>
<feature type="compositionally biased region" description="Low complexity" evidence="6">
    <location>
        <begin position="97"/>
        <end position="133"/>
    </location>
</feature>
<evidence type="ECO:0000256" key="3">
    <source>
        <dbReference type="ARBA" id="ARBA00023015"/>
    </source>
</evidence>
<evidence type="ECO:0000256" key="5">
    <source>
        <dbReference type="ARBA" id="ARBA00023242"/>
    </source>
</evidence>
<keyword evidence="4" id="KW-0804">Transcription</keyword>